<accession>A0A8D8Z496</accession>
<protein>
    <submittedName>
        <fullName evidence="2">Uncharacterized protein</fullName>
    </submittedName>
</protein>
<feature type="signal peptide" evidence="1">
    <location>
        <begin position="1"/>
        <end position="23"/>
    </location>
</feature>
<feature type="chain" id="PRO_5036428939" evidence="1">
    <location>
        <begin position="24"/>
        <end position="171"/>
    </location>
</feature>
<organism evidence="2">
    <name type="scientific">Cacopsylla melanoneura</name>
    <dbReference type="NCBI Taxonomy" id="428564"/>
    <lineage>
        <taxon>Eukaryota</taxon>
        <taxon>Metazoa</taxon>
        <taxon>Ecdysozoa</taxon>
        <taxon>Arthropoda</taxon>
        <taxon>Hexapoda</taxon>
        <taxon>Insecta</taxon>
        <taxon>Pterygota</taxon>
        <taxon>Neoptera</taxon>
        <taxon>Paraneoptera</taxon>
        <taxon>Hemiptera</taxon>
        <taxon>Sternorrhyncha</taxon>
        <taxon>Psylloidea</taxon>
        <taxon>Psyllidae</taxon>
        <taxon>Psyllinae</taxon>
        <taxon>Cacopsylla</taxon>
    </lineage>
</organism>
<keyword evidence="1" id="KW-0732">Signal</keyword>
<name>A0A8D8Z496_9HEMI</name>
<reference evidence="2" key="1">
    <citation type="submission" date="2021-05" db="EMBL/GenBank/DDBJ databases">
        <authorList>
            <person name="Alioto T."/>
            <person name="Alioto T."/>
            <person name="Gomez Garrido J."/>
        </authorList>
    </citation>
    <scope>NUCLEOTIDE SEQUENCE</scope>
</reference>
<dbReference type="AlphaFoldDB" id="A0A8D8Z496"/>
<evidence type="ECO:0000256" key="1">
    <source>
        <dbReference type="SAM" id="SignalP"/>
    </source>
</evidence>
<evidence type="ECO:0000313" key="2">
    <source>
        <dbReference type="EMBL" id="CAG6740674.1"/>
    </source>
</evidence>
<proteinExistence type="predicted"/>
<dbReference type="EMBL" id="HBUF01420249">
    <property type="protein sequence ID" value="CAG6740674.1"/>
    <property type="molecule type" value="Transcribed_RNA"/>
</dbReference>
<sequence length="171" mass="19417">MDALKSFRYLKVVVLLTANAVLGIEDWQNMIGENTKKGYWHDHVTDSASREATFALPEGHTYDFLYNSTEEKILMGGTTADNSYSNIHESVIPIIKHWFGDSLHFVHMRPSHSREKDLDDWGCPKGSEYRPTMVKLFVVSSRFANKTAEEVSMVVACATRSYFVFSQSPSL</sequence>
<dbReference type="EMBL" id="HBUF01420248">
    <property type="protein sequence ID" value="CAG6740673.1"/>
    <property type="molecule type" value="Transcribed_RNA"/>
</dbReference>